<keyword evidence="2" id="KW-0732">Signal</keyword>
<dbReference type="InterPro" id="IPR050266">
    <property type="entry name" value="AB_hydrolase_sf"/>
</dbReference>
<comment type="caution">
    <text evidence="4">The sequence shown here is derived from an EMBL/GenBank/DDBJ whole genome shotgun (WGS) entry which is preliminary data.</text>
</comment>
<evidence type="ECO:0000256" key="2">
    <source>
        <dbReference type="SAM" id="SignalP"/>
    </source>
</evidence>
<dbReference type="GO" id="GO:0016787">
    <property type="term" value="F:hydrolase activity"/>
    <property type="evidence" value="ECO:0007669"/>
    <property type="project" value="UniProtKB-KW"/>
</dbReference>
<evidence type="ECO:0000259" key="3">
    <source>
        <dbReference type="Pfam" id="PF00561"/>
    </source>
</evidence>
<dbReference type="PRINTS" id="PR00111">
    <property type="entry name" value="ABHYDROLASE"/>
</dbReference>
<feature type="signal peptide" evidence="2">
    <location>
        <begin position="1"/>
        <end position="26"/>
    </location>
</feature>
<name>A0ABS9A1X3_9GAMM</name>
<evidence type="ECO:0000256" key="1">
    <source>
        <dbReference type="ARBA" id="ARBA00022801"/>
    </source>
</evidence>
<feature type="domain" description="AB hydrolase-1" evidence="3">
    <location>
        <begin position="53"/>
        <end position="163"/>
    </location>
</feature>
<accession>A0ABS9A1X3</accession>
<gene>
    <name evidence="4" type="ORF">HOP53_08225</name>
</gene>
<evidence type="ECO:0000313" key="5">
    <source>
        <dbReference type="Proteomes" id="UP001320168"/>
    </source>
</evidence>
<organism evidence="4 5">
    <name type="scientific">Billgrantia ethanolica</name>
    <dbReference type="NCBI Taxonomy" id="2733486"/>
    <lineage>
        <taxon>Bacteria</taxon>
        <taxon>Pseudomonadati</taxon>
        <taxon>Pseudomonadota</taxon>
        <taxon>Gammaproteobacteria</taxon>
        <taxon>Oceanospirillales</taxon>
        <taxon>Halomonadaceae</taxon>
        <taxon>Billgrantia</taxon>
    </lineage>
</organism>
<sequence>MKELALHGMRYLGLTLLLALAGQALAAEVNWPRMTESADGVPIAYEVHGSGEPTLVFIHGWSCDGRYWRGQVPYFSQQHRVVTIDLAGHGHSGQEREDFTMPAFGEDVKAVLEELDVEQALLIGHSMGGTVAVEAARLMPERVIGIVGVDTFHNVAEEITEAQIDEMLGPIQQDFVPATRHFVASMFVEETDASLRDWIVQDMAAAPPQVATSAMQDMFTRHVEGEAAQHFEELTVPVVAINADLWPTDVEANRQLLPEFDAVIVEGSDHFLHMARPAAFNRELDRVIGTPP</sequence>
<evidence type="ECO:0000313" key="4">
    <source>
        <dbReference type="EMBL" id="MCE8002822.1"/>
    </source>
</evidence>
<dbReference type="InterPro" id="IPR029058">
    <property type="entry name" value="AB_hydrolase_fold"/>
</dbReference>
<dbReference type="PANTHER" id="PTHR43798">
    <property type="entry name" value="MONOACYLGLYCEROL LIPASE"/>
    <property type="match status" value="1"/>
</dbReference>
<protein>
    <submittedName>
        <fullName evidence="4">Alpha/beta hydrolase</fullName>
    </submittedName>
</protein>
<dbReference type="SUPFAM" id="SSF53474">
    <property type="entry name" value="alpha/beta-Hydrolases"/>
    <property type="match status" value="1"/>
</dbReference>
<dbReference type="EMBL" id="JABFTX010000001">
    <property type="protein sequence ID" value="MCE8002822.1"/>
    <property type="molecule type" value="Genomic_DNA"/>
</dbReference>
<proteinExistence type="predicted"/>
<dbReference type="Pfam" id="PF00561">
    <property type="entry name" value="Abhydrolase_1"/>
    <property type="match status" value="1"/>
</dbReference>
<dbReference type="Proteomes" id="UP001320168">
    <property type="component" value="Unassembled WGS sequence"/>
</dbReference>
<keyword evidence="1 4" id="KW-0378">Hydrolase</keyword>
<dbReference type="InterPro" id="IPR000073">
    <property type="entry name" value="AB_hydrolase_1"/>
</dbReference>
<reference evidence="4 5" key="1">
    <citation type="journal article" date="2021" name="Front. Microbiol.">
        <title>Aerobic Denitrification and Heterotrophic Sulfur Oxidation in the Genus Halomonas Revealed by Six Novel Species Characterizations and Genome-Based Analysis.</title>
        <authorList>
            <person name="Wang L."/>
            <person name="Shao Z."/>
        </authorList>
    </citation>
    <scope>NUCLEOTIDE SEQUENCE [LARGE SCALE GENOMIC DNA]</scope>
    <source>
        <strain evidence="4 5">MCCC 1A11081</strain>
    </source>
</reference>
<dbReference type="RefSeq" id="WP_234269565.1">
    <property type="nucleotide sequence ID" value="NZ_JABFTX010000001.1"/>
</dbReference>
<dbReference type="Gene3D" id="3.40.50.1820">
    <property type="entry name" value="alpha/beta hydrolase"/>
    <property type="match status" value="1"/>
</dbReference>
<dbReference type="PANTHER" id="PTHR43798:SF31">
    <property type="entry name" value="AB HYDROLASE SUPERFAMILY PROTEIN YCLE"/>
    <property type="match status" value="1"/>
</dbReference>
<keyword evidence="5" id="KW-1185">Reference proteome</keyword>
<feature type="chain" id="PRO_5047095829" evidence="2">
    <location>
        <begin position="27"/>
        <end position="292"/>
    </location>
</feature>